<feature type="binding site" evidence="15">
    <location>
        <position position="50"/>
    </location>
    <ligand>
        <name>Mg(2+)</name>
        <dbReference type="ChEBI" id="CHEBI:18420"/>
    </ligand>
</feature>
<evidence type="ECO:0000256" key="8">
    <source>
        <dbReference type="ARBA" id="ARBA00022694"/>
    </source>
</evidence>
<comment type="catalytic activity">
    <reaction evidence="1 15">
        <text>Endonucleolytic cleavage to 5'-phosphomonoester.</text>
        <dbReference type="EC" id="3.1.26.3"/>
    </reaction>
</comment>
<dbReference type="InterPro" id="IPR000999">
    <property type="entry name" value="RNase_III_dom"/>
</dbReference>
<dbReference type="PANTHER" id="PTHR11207">
    <property type="entry name" value="RIBONUCLEASE III"/>
    <property type="match status" value="1"/>
</dbReference>
<feature type="active site" evidence="15">
    <location>
        <position position="54"/>
    </location>
</feature>
<dbReference type="PANTHER" id="PTHR11207:SF0">
    <property type="entry name" value="RIBONUCLEASE 3"/>
    <property type="match status" value="1"/>
</dbReference>
<keyword evidence="5 15" id="KW-0963">Cytoplasm</keyword>
<evidence type="ECO:0000259" key="17">
    <source>
        <dbReference type="PROSITE" id="PS50142"/>
    </source>
</evidence>
<dbReference type="Gene3D" id="1.10.1520.10">
    <property type="entry name" value="Ribonuclease III domain"/>
    <property type="match status" value="1"/>
</dbReference>
<dbReference type="PROSITE" id="PS50142">
    <property type="entry name" value="RNASE_3_2"/>
    <property type="match status" value="1"/>
</dbReference>
<evidence type="ECO:0000256" key="3">
    <source>
        <dbReference type="ARBA" id="ARBA00010183"/>
    </source>
</evidence>
<evidence type="ECO:0000256" key="7">
    <source>
        <dbReference type="ARBA" id="ARBA00022664"/>
    </source>
</evidence>
<dbReference type="AlphaFoldDB" id="A0A1E3H267"/>
<evidence type="ECO:0000256" key="5">
    <source>
        <dbReference type="ARBA" id="ARBA00022490"/>
    </source>
</evidence>
<dbReference type="GO" id="GO:0046872">
    <property type="term" value="F:metal ion binding"/>
    <property type="evidence" value="ECO:0007669"/>
    <property type="project" value="UniProtKB-KW"/>
</dbReference>
<dbReference type="GO" id="GO:0006397">
    <property type="term" value="P:mRNA processing"/>
    <property type="evidence" value="ECO:0007669"/>
    <property type="project" value="UniProtKB-UniRule"/>
</dbReference>
<dbReference type="SMART" id="SM00358">
    <property type="entry name" value="DSRM"/>
    <property type="match status" value="1"/>
</dbReference>
<dbReference type="OrthoDB" id="9805026at2"/>
<reference evidence="18 19" key="1">
    <citation type="submission" date="2016-07" db="EMBL/GenBank/DDBJ databases">
        <title>Draft Genome Sequence of Methylobrevis pamukkalensis PK2.</title>
        <authorList>
            <person name="Vasilenko O.V."/>
            <person name="Doronina N.V."/>
            <person name="Shmareva M.N."/>
            <person name="Tarlachkov S.V."/>
            <person name="Mustakhimov I."/>
            <person name="Trotsenko Y.A."/>
        </authorList>
    </citation>
    <scope>NUCLEOTIDE SEQUENCE [LARGE SCALE GENOMIC DNA]</scope>
    <source>
        <strain evidence="18 19">PK2</strain>
    </source>
</reference>
<dbReference type="InterPro" id="IPR036389">
    <property type="entry name" value="RNase_III_sf"/>
</dbReference>
<keyword evidence="7 15" id="KW-0507">mRNA processing</keyword>
<evidence type="ECO:0000256" key="6">
    <source>
        <dbReference type="ARBA" id="ARBA00022552"/>
    </source>
</evidence>
<dbReference type="Gene3D" id="3.30.160.20">
    <property type="match status" value="1"/>
</dbReference>
<dbReference type="FunFam" id="1.10.1520.10:FF:000001">
    <property type="entry name" value="Ribonuclease 3"/>
    <property type="match status" value="1"/>
</dbReference>
<evidence type="ECO:0000256" key="11">
    <source>
        <dbReference type="ARBA" id="ARBA00022759"/>
    </source>
</evidence>
<dbReference type="InterPro" id="IPR014720">
    <property type="entry name" value="dsRBD_dom"/>
</dbReference>
<dbReference type="Pfam" id="PF14622">
    <property type="entry name" value="Ribonucleas_3_3"/>
    <property type="match status" value="1"/>
</dbReference>
<evidence type="ECO:0000313" key="18">
    <source>
        <dbReference type="EMBL" id="ODN70429.1"/>
    </source>
</evidence>
<evidence type="ECO:0000256" key="1">
    <source>
        <dbReference type="ARBA" id="ARBA00000109"/>
    </source>
</evidence>
<dbReference type="CDD" id="cd00593">
    <property type="entry name" value="RIBOc"/>
    <property type="match status" value="1"/>
</dbReference>
<name>A0A1E3H267_9HYPH</name>
<keyword evidence="12 15" id="KW-0378">Hydrolase</keyword>
<evidence type="ECO:0000256" key="14">
    <source>
        <dbReference type="ARBA" id="ARBA00022884"/>
    </source>
</evidence>
<comment type="subunit">
    <text evidence="4 15">Homodimer.</text>
</comment>
<evidence type="ECO:0000256" key="9">
    <source>
        <dbReference type="ARBA" id="ARBA00022722"/>
    </source>
</evidence>
<keyword evidence="15" id="KW-0699">rRNA-binding</keyword>
<dbReference type="GO" id="GO:0005737">
    <property type="term" value="C:cytoplasm"/>
    <property type="evidence" value="ECO:0007669"/>
    <property type="project" value="UniProtKB-SubCell"/>
</dbReference>
<feature type="active site" evidence="15">
    <location>
        <position position="126"/>
    </location>
</feature>
<evidence type="ECO:0000256" key="15">
    <source>
        <dbReference type="HAMAP-Rule" id="MF_00104"/>
    </source>
</evidence>
<evidence type="ECO:0000259" key="16">
    <source>
        <dbReference type="PROSITE" id="PS50137"/>
    </source>
</evidence>
<organism evidence="18 19">
    <name type="scientific">Methylobrevis pamukkalensis</name>
    <dbReference type="NCBI Taxonomy" id="1439726"/>
    <lineage>
        <taxon>Bacteria</taxon>
        <taxon>Pseudomonadati</taxon>
        <taxon>Pseudomonadota</taxon>
        <taxon>Alphaproteobacteria</taxon>
        <taxon>Hyphomicrobiales</taxon>
        <taxon>Pleomorphomonadaceae</taxon>
        <taxon>Methylobrevis</taxon>
    </lineage>
</organism>
<keyword evidence="10 15" id="KW-0479">Metal-binding</keyword>
<dbReference type="NCBIfam" id="TIGR02191">
    <property type="entry name" value="RNaseIII"/>
    <property type="match status" value="1"/>
</dbReference>
<dbReference type="SUPFAM" id="SSF54768">
    <property type="entry name" value="dsRNA-binding domain-like"/>
    <property type="match status" value="1"/>
</dbReference>
<evidence type="ECO:0000256" key="12">
    <source>
        <dbReference type="ARBA" id="ARBA00022801"/>
    </source>
</evidence>
<keyword evidence="19" id="KW-1185">Reference proteome</keyword>
<dbReference type="CDD" id="cd10845">
    <property type="entry name" value="DSRM_RNAse_III_family"/>
    <property type="match status" value="1"/>
</dbReference>
<dbReference type="GO" id="GO:0004525">
    <property type="term" value="F:ribonuclease III activity"/>
    <property type="evidence" value="ECO:0007669"/>
    <property type="project" value="UniProtKB-UniRule"/>
</dbReference>
<dbReference type="PROSITE" id="PS50137">
    <property type="entry name" value="DS_RBD"/>
    <property type="match status" value="1"/>
</dbReference>
<evidence type="ECO:0000256" key="10">
    <source>
        <dbReference type="ARBA" id="ARBA00022723"/>
    </source>
</evidence>
<evidence type="ECO:0000256" key="13">
    <source>
        <dbReference type="ARBA" id="ARBA00022842"/>
    </source>
</evidence>
<dbReference type="Proteomes" id="UP000094622">
    <property type="component" value="Unassembled WGS sequence"/>
</dbReference>
<keyword evidence="6 15" id="KW-0698">rRNA processing</keyword>
<dbReference type="SUPFAM" id="SSF69065">
    <property type="entry name" value="RNase III domain-like"/>
    <property type="match status" value="1"/>
</dbReference>
<keyword evidence="11 15" id="KW-0255">Endonuclease</keyword>
<comment type="similarity">
    <text evidence="3">Belongs to the ribonuclease III family.</text>
</comment>
<feature type="binding site" evidence="15">
    <location>
        <position position="126"/>
    </location>
    <ligand>
        <name>Mg(2+)</name>
        <dbReference type="ChEBI" id="CHEBI:18420"/>
    </ligand>
</feature>
<dbReference type="Pfam" id="PF00035">
    <property type="entry name" value="dsrm"/>
    <property type="match status" value="1"/>
</dbReference>
<comment type="cofactor">
    <cofactor evidence="15">
        <name>Mg(2+)</name>
        <dbReference type="ChEBI" id="CHEBI:18420"/>
    </cofactor>
</comment>
<dbReference type="GO" id="GO:0006364">
    <property type="term" value="P:rRNA processing"/>
    <property type="evidence" value="ECO:0007669"/>
    <property type="project" value="UniProtKB-UniRule"/>
</dbReference>
<dbReference type="EC" id="3.1.26.3" evidence="15"/>
<keyword evidence="14 15" id="KW-0694">RNA-binding</keyword>
<dbReference type="FunFam" id="3.30.160.20:FF:000003">
    <property type="entry name" value="Ribonuclease 3"/>
    <property type="match status" value="1"/>
</dbReference>
<comment type="caution">
    <text evidence="18">The sequence shown here is derived from an EMBL/GenBank/DDBJ whole genome shotgun (WGS) entry which is preliminary data.</text>
</comment>
<evidence type="ECO:0000256" key="4">
    <source>
        <dbReference type="ARBA" id="ARBA00011738"/>
    </source>
</evidence>
<evidence type="ECO:0000313" key="19">
    <source>
        <dbReference type="Proteomes" id="UP000094622"/>
    </source>
</evidence>
<feature type="domain" description="RNase III" evidence="17">
    <location>
        <begin position="9"/>
        <end position="137"/>
    </location>
</feature>
<dbReference type="RefSeq" id="WP_069306912.1">
    <property type="nucleotide sequence ID" value="NZ_MCRJ01000050.1"/>
</dbReference>
<dbReference type="GO" id="GO:0008033">
    <property type="term" value="P:tRNA processing"/>
    <property type="evidence" value="ECO:0007669"/>
    <property type="project" value="UniProtKB-KW"/>
</dbReference>
<dbReference type="InterPro" id="IPR011907">
    <property type="entry name" value="RNase_III"/>
</dbReference>
<accession>A0A1E3H267</accession>
<dbReference type="GO" id="GO:0010468">
    <property type="term" value="P:regulation of gene expression"/>
    <property type="evidence" value="ECO:0007669"/>
    <property type="project" value="TreeGrafter"/>
</dbReference>
<comment type="function">
    <text evidence="15">Digests double-stranded RNA. Involved in the processing of primary rRNA transcript to yield the immediate precursors to the large and small rRNAs (23S and 16S). Processes some mRNAs, and tRNAs when they are encoded in the rRNA operon. Processes pre-crRNA and tracrRNA of type II CRISPR loci if present in the organism.</text>
</comment>
<gene>
    <name evidence="15 18" type="primary">rnc</name>
    <name evidence="18" type="ORF">A6302_02232</name>
</gene>
<dbReference type="GO" id="GO:0042802">
    <property type="term" value="F:identical protein binding"/>
    <property type="evidence" value="ECO:0007669"/>
    <property type="project" value="UniProtKB-ARBA"/>
</dbReference>
<keyword evidence="13 15" id="KW-0460">Magnesium</keyword>
<dbReference type="EMBL" id="MCRJ01000050">
    <property type="protein sequence ID" value="ODN70429.1"/>
    <property type="molecule type" value="Genomic_DNA"/>
</dbReference>
<protein>
    <recommendedName>
        <fullName evidence="15">Ribonuclease 3</fullName>
        <ecNumber evidence="15">3.1.26.3</ecNumber>
    </recommendedName>
    <alternativeName>
        <fullName evidence="15">Ribonuclease III</fullName>
        <shortName evidence="15">RNase III</shortName>
    </alternativeName>
</protein>
<dbReference type="GO" id="GO:0003725">
    <property type="term" value="F:double-stranded RNA binding"/>
    <property type="evidence" value="ECO:0007669"/>
    <property type="project" value="TreeGrafter"/>
</dbReference>
<feature type="domain" description="DRBM" evidence="16">
    <location>
        <begin position="162"/>
        <end position="231"/>
    </location>
</feature>
<keyword evidence="9 15" id="KW-0540">Nuclease</keyword>
<dbReference type="GO" id="GO:0019843">
    <property type="term" value="F:rRNA binding"/>
    <property type="evidence" value="ECO:0007669"/>
    <property type="project" value="UniProtKB-KW"/>
</dbReference>
<comment type="subcellular location">
    <subcellularLocation>
        <location evidence="2 15">Cytoplasm</location>
    </subcellularLocation>
</comment>
<sequence>MTPAFKRALDALEERIGYRFSDRQELVRAVSHRSSLGTNQDPADSYQRHEFLGDRVLALVVADLLFRRFPASDEGDLARRLNALVRRETCADVARALDMGEAIRLGPGERQAGGRRKEAILGDVAEAVIAAIYRDGGFEAARQFVEANWGPRMAAGSGLLRDAKTTLQEWAQGRGLPAPIYVMAGRTGPDHSPEFTVRVDIEGVVSADGTGKNKREAEQAAASAVLRREGIWTDEQ</sequence>
<dbReference type="SMART" id="SM00535">
    <property type="entry name" value="RIBOc"/>
    <property type="match status" value="1"/>
</dbReference>
<keyword evidence="8 15" id="KW-0819">tRNA processing</keyword>
<dbReference type="HAMAP" id="MF_00104">
    <property type="entry name" value="RNase_III"/>
    <property type="match status" value="1"/>
</dbReference>
<dbReference type="PATRIC" id="fig|1439726.3.peg.2356"/>
<evidence type="ECO:0000256" key="2">
    <source>
        <dbReference type="ARBA" id="ARBA00004496"/>
    </source>
</evidence>
<feature type="binding site" evidence="15">
    <location>
        <position position="123"/>
    </location>
    <ligand>
        <name>Mg(2+)</name>
        <dbReference type="ChEBI" id="CHEBI:18420"/>
    </ligand>
</feature>
<proteinExistence type="inferred from homology"/>